<feature type="transmembrane region" description="Helical" evidence="1">
    <location>
        <begin position="45"/>
        <end position="64"/>
    </location>
</feature>
<keyword evidence="1" id="KW-0812">Transmembrane</keyword>
<feature type="transmembrane region" description="Helical" evidence="1">
    <location>
        <begin position="84"/>
        <end position="103"/>
    </location>
</feature>
<sequence length="216" mass="24513">MRNNLLIKTGEFILLIFTPYVIPFGTFLVLFLFSYLRIMPWQYKSIVLGIIFCFTILLPLLFVFLSRLIRGSAWKEPDKQKNHYLSYFPIIISYIFCSCMMLRMSIPRYMTAIIVASLFIMIAVFCFNLKWRLSGRMAGVGGIIGALVSFSALFGHNPIGWLCICILISGVLGTYGIILRRHSFGEVLVGFAIGLAFSLMVLYPNPLSNMLFEAIS</sequence>
<evidence type="ECO:0008006" key="3">
    <source>
        <dbReference type="Google" id="ProtNLM"/>
    </source>
</evidence>
<comment type="caution">
    <text evidence="2">The sequence shown here is derived from an EMBL/GenBank/DDBJ whole genome shotgun (WGS) entry which is preliminary data.</text>
</comment>
<organism evidence="2">
    <name type="scientific">termite gut metagenome</name>
    <dbReference type="NCBI Taxonomy" id="433724"/>
    <lineage>
        <taxon>unclassified sequences</taxon>
        <taxon>metagenomes</taxon>
        <taxon>organismal metagenomes</taxon>
    </lineage>
</organism>
<name>A0A5J4RSU8_9ZZZZ</name>
<dbReference type="AlphaFoldDB" id="A0A5J4RSU8"/>
<feature type="transmembrane region" description="Helical" evidence="1">
    <location>
        <begin position="12"/>
        <end position="33"/>
    </location>
</feature>
<feature type="transmembrane region" description="Helical" evidence="1">
    <location>
        <begin position="109"/>
        <end position="129"/>
    </location>
</feature>
<evidence type="ECO:0000256" key="1">
    <source>
        <dbReference type="SAM" id="Phobius"/>
    </source>
</evidence>
<dbReference type="EMBL" id="SNRY01000758">
    <property type="protein sequence ID" value="KAA6336819.1"/>
    <property type="molecule type" value="Genomic_DNA"/>
</dbReference>
<evidence type="ECO:0000313" key="2">
    <source>
        <dbReference type="EMBL" id="KAA6336819.1"/>
    </source>
</evidence>
<feature type="transmembrane region" description="Helical" evidence="1">
    <location>
        <begin position="185"/>
        <end position="203"/>
    </location>
</feature>
<accession>A0A5J4RSU8</accession>
<proteinExistence type="predicted"/>
<reference evidence="2" key="1">
    <citation type="submission" date="2019-03" db="EMBL/GenBank/DDBJ databases">
        <title>Single cell metagenomics reveals metabolic interactions within the superorganism composed of flagellate Streblomastix strix and complex community of Bacteroidetes bacteria on its surface.</title>
        <authorList>
            <person name="Treitli S.C."/>
            <person name="Kolisko M."/>
            <person name="Husnik F."/>
            <person name="Keeling P."/>
            <person name="Hampl V."/>
        </authorList>
    </citation>
    <scope>NUCLEOTIDE SEQUENCE</scope>
    <source>
        <strain evidence="2">STM</strain>
    </source>
</reference>
<feature type="transmembrane region" description="Helical" evidence="1">
    <location>
        <begin position="159"/>
        <end position="178"/>
    </location>
</feature>
<gene>
    <name evidence="2" type="ORF">EZS27_015058</name>
</gene>
<keyword evidence="1" id="KW-0472">Membrane</keyword>
<protein>
    <recommendedName>
        <fullName evidence="3">Phosphatidic acid phosphatase type 2/haloperoxidase domain-containing protein</fullName>
    </recommendedName>
</protein>
<keyword evidence="1" id="KW-1133">Transmembrane helix</keyword>
<feature type="transmembrane region" description="Helical" evidence="1">
    <location>
        <begin position="136"/>
        <end position="153"/>
    </location>
</feature>